<dbReference type="SUPFAM" id="SSF101898">
    <property type="entry name" value="NHL repeat"/>
    <property type="match status" value="1"/>
</dbReference>
<reference evidence="1" key="1">
    <citation type="submission" date="2018-12" db="EMBL/GenBank/DDBJ databases">
        <authorList>
            <person name="Will S."/>
            <person name="Neumann-Schaal M."/>
            <person name="Henke P."/>
        </authorList>
    </citation>
    <scope>NUCLEOTIDE SEQUENCE</scope>
    <source>
        <strain evidence="1">PCC 7102</strain>
    </source>
</reference>
<dbReference type="RefSeq" id="WP_127087563.1">
    <property type="nucleotide sequence ID" value="NZ_RSCL01000060.1"/>
</dbReference>
<protein>
    <submittedName>
        <fullName evidence="1">Uncharacterized protein</fullName>
    </submittedName>
</protein>
<accession>A0A3S1AJ37</accession>
<dbReference type="NCBIfam" id="NF033206">
    <property type="entry name" value="ScyE_fam"/>
    <property type="match status" value="1"/>
</dbReference>
<reference evidence="1" key="2">
    <citation type="journal article" date="2019" name="Genome Biol. Evol.">
        <title>Day and night: Metabolic profiles and evolutionary relationships of six axenic non-marine cyanobacteria.</title>
        <authorList>
            <person name="Will S.E."/>
            <person name="Henke P."/>
            <person name="Boedeker C."/>
            <person name="Huang S."/>
            <person name="Brinkmann H."/>
            <person name="Rohde M."/>
            <person name="Jarek M."/>
            <person name="Friedl T."/>
            <person name="Seufert S."/>
            <person name="Schumacher M."/>
            <person name="Overmann J."/>
            <person name="Neumann-Schaal M."/>
            <person name="Petersen J."/>
        </authorList>
    </citation>
    <scope>NUCLEOTIDE SEQUENCE [LARGE SCALE GENOMIC DNA]</scope>
    <source>
        <strain evidence="1">PCC 7102</strain>
    </source>
</reference>
<evidence type="ECO:0000313" key="2">
    <source>
        <dbReference type="Proteomes" id="UP000271624"/>
    </source>
</evidence>
<dbReference type="Proteomes" id="UP000271624">
    <property type="component" value="Unassembled WGS sequence"/>
</dbReference>
<proteinExistence type="predicted"/>
<dbReference type="Gene3D" id="2.120.10.30">
    <property type="entry name" value="TolB, C-terminal domain"/>
    <property type="match status" value="1"/>
</dbReference>
<comment type="caution">
    <text evidence="1">The sequence shown here is derived from an EMBL/GenBank/DDBJ whole genome shotgun (WGS) entry which is preliminary data.</text>
</comment>
<organism evidence="1 2">
    <name type="scientific">Dulcicalothrix desertica PCC 7102</name>
    <dbReference type="NCBI Taxonomy" id="232991"/>
    <lineage>
        <taxon>Bacteria</taxon>
        <taxon>Bacillati</taxon>
        <taxon>Cyanobacteriota</taxon>
        <taxon>Cyanophyceae</taxon>
        <taxon>Nostocales</taxon>
        <taxon>Calotrichaceae</taxon>
        <taxon>Dulcicalothrix</taxon>
    </lineage>
</organism>
<dbReference type="OrthoDB" id="476591at2"/>
<dbReference type="Gene3D" id="2.60.40.2030">
    <property type="match status" value="1"/>
</dbReference>
<name>A0A3S1AJ37_9CYAN</name>
<dbReference type="InterPro" id="IPR038081">
    <property type="entry name" value="CalX-like_sf"/>
</dbReference>
<gene>
    <name evidence="1" type="ORF">DSM106972_096540</name>
</gene>
<dbReference type="AlphaFoldDB" id="A0A3S1AJ37"/>
<dbReference type="SUPFAM" id="SSF141072">
    <property type="entry name" value="CalX-like"/>
    <property type="match status" value="1"/>
</dbReference>
<sequence>MYHQQNASVIIDNSLNNSSSNVRSAQTAPFEELNFNLGRSSEIIGKKAYVTVGTPQISEIEVLASGLDGPRKLNFGPSGALYVAEAGRGGTGASIPSPSLPGASLFYGATGAITRIQNGVAERVVTGLPSVAFPNGSDASGVHDIEFDADGNAYAIVGLASNPANRDNLLQIPDFSQLIAIDSFDDGGSWTLLRDFGAYEQNNNPDGQDVNTNLYDLLIKDNKAYVLDTGANDLLSVRAFGSEINLETVFPARSTTDPLTGKTVVRQSVPTSVTVGPDGALYVGELTGFPFQTGTAQVYRINADGQPEVYAGGFTNISDIAFDKSGGLYVLEYDADGILNGSDTGALIYVSPDGRTRTTLTNDELINPTGIEIGTDGDIYISNKGFTAGQGEVLRLEIDNSFKPNSICNHVKHGEKPQVGVTLSSTTVVEGSGIPLVYSFNLSTPAPKGGLQLKFLVSDSDGGSDDASVVGFESQSSNITDTSFAIENGSAFFLIDIAPGAKTASLAVGAYEDNVVEGDETVVFNLVDNKNSYTIDRKNSFVIATIKDAEIVTSPAPITIDFDESWSFKIDDYAIEHQGKAVVDIEVSYDYIDGIGVPDPFQYPDFLPIEKYIENFLVKYPNETDFWEILNKNLVKSLLTELIPTPYGIDYKLADVLDSLTVKIDVESGSSGISTLRSSTVTGKPQKTAI</sequence>
<keyword evidence="2" id="KW-1185">Reference proteome</keyword>
<dbReference type="InterPro" id="IPR011042">
    <property type="entry name" value="6-blade_b-propeller_TolB-like"/>
</dbReference>
<dbReference type="InterPro" id="IPR048031">
    <property type="entry name" value="ScyD/ScyE-like"/>
</dbReference>
<evidence type="ECO:0000313" key="1">
    <source>
        <dbReference type="EMBL" id="RUS93298.1"/>
    </source>
</evidence>
<dbReference type="EMBL" id="RSCL01000060">
    <property type="protein sequence ID" value="RUS93298.1"/>
    <property type="molecule type" value="Genomic_DNA"/>
</dbReference>